<evidence type="ECO:0000313" key="2">
    <source>
        <dbReference type="Proteomes" id="UP000027120"/>
    </source>
</evidence>
<sequence>VAEQLMILHEDYLRGNH</sequence>
<protein>
    <submittedName>
        <fullName evidence="1">Uncharacterized protein</fullName>
    </submittedName>
</protein>
<name>A0A067G4I4_CITSI</name>
<dbReference type="AlphaFoldDB" id="A0A067G4I4"/>
<feature type="non-terminal residue" evidence="1">
    <location>
        <position position="1"/>
    </location>
</feature>
<organism evidence="1 2">
    <name type="scientific">Citrus sinensis</name>
    <name type="common">Sweet orange</name>
    <name type="synonym">Citrus aurantium var. sinensis</name>
    <dbReference type="NCBI Taxonomy" id="2711"/>
    <lineage>
        <taxon>Eukaryota</taxon>
        <taxon>Viridiplantae</taxon>
        <taxon>Streptophyta</taxon>
        <taxon>Embryophyta</taxon>
        <taxon>Tracheophyta</taxon>
        <taxon>Spermatophyta</taxon>
        <taxon>Magnoliopsida</taxon>
        <taxon>eudicotyledons</taxon>
        <taxon>Gunneridae</taxon>
        <taxon>Pentapetalae</taxon>
        <taxon>rosids</taxon>
        <taxon>malvids</taxon>
        <taxon>Sapindales</taxon>
        <taxon>Rutaceae</taxon>
        <taxon>Aurantioideae</taxon>
        <taxon>Citrus</taxon>
    </lineage>
</organism>
<reference evidence="1 2" key="1">
    <citation type="submission" date="2014-04" db="EMBL/GenBank/DDBJ databases">
        <authorList>
            <consortium name="International Citrus Genome Consortium"/>
            <person name="Gmitter F."/>
            <person name="Chen C."/>
            <person name="Farmerie W."/>
            <person name="Harkins T."/>
            <person name="Desany B."/>
            <person name="Mohiuddin M."/>
            <person name="Kodira C."/>
            <person name="Borodovsky M."/>
            <person name="Lomsadze A."/>
            <person name="Burns P."/>
            <person name="Jenkins J."/>
            <person name="Prochnik S."/>
            <person name="Shu S."/>
            <person name="Chapman J."/>
            <person name="Pitluck S."/>
            <person name="Schmutz J."/>
            <person name="Rokhsar D."/>
        </authorList>
    </citation>
    <scope>NUCLEOTIDE SEQUENCE</scope>
</reference>
<gene>
    <name evidence="1" type="ORF">CISIN_1g0471022mg</name>
</gene>
<accession>A0A067G4I4</accession>
<proteinExistence type="predicted"/>
<evidence type="ECO:0000313" key="1">
    <source>
        <dbReference type="EMBL" id="KDO74554.1"/>
    </source>
</evidence>
<dbReference type="Proteomes" id="UP000027120">
    <property type="component" value="Unassembled WGS sequence"/>
</dbReference>
<keyword evidence="2" id="KW-1185">Reference proteome</keyword>
<dbReference type="EMBL" id="KK784883">
    <property type="protein sequence ID" value="KDO74554.1"/>
    <property type="molecule type" value="Genomic_DNA"/>
</dbReference>